<dbReference type="Gene3D" id="3.50.50.60">
    <property type="entry name" value="FAD/NAD(P)-binding domain"/>
    <property type="match status" value="2"/>
</dbReference>
<name>A0A501WY17_9GAMM</name>
<reference evidence="3 4" key="1">
    <citation type="submission" date="2019-06" db="EMBL/GenBank/DDBJ databases">
        <title>A novel bacterium of genus Marinomonas, isolated from coastal sand.</title>
        <authorList>
            <person name="Huang H."/>
            <person name="Mo K."/>
            <person name="Hu Y."/>
        </authorList>
    </citation>
    <scope>NUCLEOTIDE SEQUENCE [LARGE SCALE GENOMIC DNA]</scope>
    <source>
        <strain evidence="3 4">HB171799</strain>
    </source>
</reference>
<evidence type="ECO:0000313" key="4">
    <source>
        <dbReference type="Proteomes" id="UP000315901"/>
    </source>
</evidence>
<feature type="domain" description="FAD dependent oxidoreductase" evidence="2">
    <location>
        <begin position="21"/>
        <end position="408"/>
    </location>
</feature>
<dbReference type="SUPFAM" id="SSF51905">
    <property type="entry name" value="FAD/NAD(P)-binding domain"/>
    <property type="match status" value="1"/>
</dbReference>
<dbReference type="RefSeq" id="WP_140588085.1">
    <property type="nucleotide sequence ID" value="NZ_VFRR01000010.1"/>
</dbReference>
<dbReference type="PANTHER" id="PTHR13847:SF289">
    <property type="entry name" value="GLYCINE OXIDASE"/>
    <property type="match status" value="1"/>
</dbReference>
<dbReference type="Proteomes" id="UP000315901">
    <property type="component" value="Unassembled WGS sequence"/>
</dbReference>
<evidence type="ECO:0000259" key="2">
    <source>
        <dbReference type="Pfam" id="PF01266"/>
    </source>
</evidence>
<dbReference type="EMBL" id="VFRR01000010">
    <property type="protein sequence ID" value="TPE53410.1"/>
    <property type="molecule type" value="Genomic_DNA"/>
</dbReference>
<dbReference type="GO" id="GO:0016491">
    <property type="term" value="F:oxidoreductase activity"/>
    <property type="evidence" value="ECO:0007669"/>
    <property type="project" value="UniProtKB-KW"/>
</dbReference>
<organism evidence="3 4">
    <name type="scientific">Maribrevibacterium harenarium</name>
    <dbReference type="NCBI Taxonomy" id="2589817"/>
    <lineage>
        <taxon>Bacteria</taxon>
        <taxon>Pseudomonadati</taxon>
        <taxon>Pseudomonadota</taxon>
        <taxon>Gammaproteobacteria</taxon>
        <taxon>Oceanospirillales</taxon>
        <taxon>Oceanospirillaceae</taxon>
        <taxon>Maribrevibacterium</taxon>
    </lineage>
</organism>
<dbReference type="OrthoDB" id="9805337at2"/>
<dbReference type="InterPro" id="IPR006076">
    <property type="entry name" value="FAD-dep_OxRdtase"/>
</dbReference>
<dbReference type="Gene3D" id="3.30.9.10">
    <property type="entry name" value="D-Amino Acid Oxidase, subunit A, domain 2"/>
    <property type="match status" value="1"/>
</dbReference>
<dbReference type="GO" id="GO:0005737">
    <property type="term" value="C:cytoplasm"/>
    <property type="evidence" value="ECO:0007669"/>
    <property type="project" value="TreeGrafter"/>
</dbReference>
<keyword evidence="1" id="KW-0560">Oxidoreductase</keyword>
<proteinExistence type="predicted"/>
<accession>A0A501WY17</accession>
<comment type="caution">
    <text evidence="3">The sequence shown here is derived from an EMBL/GenBank/DDBJ whole genome shotgun (WGS) entry which is preliminary data.</text>
</comment>
<gene>
    <name evidence="3" type="ORF">FJM67_07080</name>
</gene>
<evidence type="ECO:0000313" key="3">
    <source>
        <dbReference type="EMBL" id="TPE53410.1"/>
    </source>
</evidence>
<evidence type="ECO:0000256" key="1">
    <source>
        <dbReference type="ARBA" id="ARBA00023002"/>
    </source>
</evidence>
<dbReference type="Pfam" id="PF01266">
    <property type="entry name" value="DAO"/>
    <property type="match status" value="1"/>
</dbReference>
<protein>
    <submittedName>
        <fullName evidence="3">FAD-binding oxidoreductase</fullName>
    </submittedName>
</protein>
<sequence length="429" mass="47180">MSDQTLASPFAASIHATKPNLAVIGAGVVGLCTALAAQKEGYHVTLLDSNPPGKAASFGNAGYLATELMDPLGTKKVLKMAPKLWLDPKGPVCLPWKHFTKAAPWLLKFVAASSDERAEYSRKALLSLNAEAVPAWHRLMQDVGGEEHLISDGYLLVWEDPSKKTDAREHLAQMQRFNIPCEYVEGARLAELEPTLAKRISHALYYPKATRVSDPFTVCQLLYQAFQERGGVFIQEHVMSLQAGTHNIEVHLARDQQAFGQVIICGGAWSKQLLEQVGLTVPLEAERGYHVTYTGQEQLLNHVIGAAERRFVMSPLASGLRSVGMSEIGGVRLPPIQKRFAVLREHTAALLPDVTKDGIQVEEWMGHRPTLPDSLPVIDQHPSFPRLAFAFGHQHLGLTHAAITAELMLAKIQKQPASISLHAMRVDRF</sequence>
<dbReference type="PANTHER" id="PTHR13847">
    <property type="entry name" value="SARCOSINE DEHYDROGENASE-RELATED"/>
    <property type="match status" value="1"/>
</dbReference>
<dbReference type="InterPro" id="IPR036188">
    <property type="entry name" value="FAD/NAD-bd_sf"/>
</dbReference>
<dbReference type="AlphaFoldDB" id="A0A501WY17"/>
<keyword evidence="4" id="KW-1185">Reference proteome</keyword>